<comment type="subcellular location">
    <subcellularLocation>
        <location evidence="2">Cytoplasm</location>
    </subcellularLocation>
    <subcellularLocation>
        <location evidence="1">Nucleus</location>
    </subcellularLocation>
</comment>
<evidence type="ECO:0000256" key="7">
    <source>
        <dbReference type="ARBA" id="ARBA00023235"/>
    </source>
</evidence>
<dbReference type="Gene3D" id="1.20.120.420">
    <property type="entry name" value="translation initiation factor eif-2b, domain 1"/>
    <property type="match status" value="1"/>
</dbReference>
<dbReference type="Pfam" id="PF01663">
    <property type="entry name" value="Phosphodiest"/>
    <property type="match status" value="1"/>
</dbReference>
<reference evidence="10 11" key="1">
    <citation type="journal article" date="2017" name="Nat. Commun.">
        <title>Genome assembly with in vitro proximity ligation data and whole-genome triplication in lettuce.</title>
        <authorList>
            <person name="Reyes-Chin-Wo S."/>
            <person name="Wang Z."/>
            <person name="Yang X."/>
            <person name="Kozik A."/>
            <person name="Arikit S."/>
            <person name="Song C."/>
            <person name="Xia L."/>
            <person name="Froenicke L."/>
            <person name="Lavelle D.O."/>
            <person name="Truco M.J."/>
            <person name="Xia R."/>
            <person name="Zhu S."/>
            <person name="Xu C."/>
            <person name="Xu H."/>
            <person name="Xu X."/>
            <person name="Cox K."/>
            <person name="Korf I."/>
            <person name="Meyers B.C."/>
            <person name="Michelmore R.W."/>
        </authorList>
    </citation>
    <scope>NUCLEOTIDE SEQUENCE [LARGE SCALE GENOMIC DNA]</scope>
    <source>
        <strain evidence="11">cv. Salinas</strain>
        <tissue evidence="10">Seedlings</tissue>
    </source>
</reference>
<keyword evidence="11" id="KW-1185">Reference proteome</keyword>
<comment type="caution">
    <text evidence="10">The sequence shown here is derived from an EMBL/GenBank/DDBJ whole genome shotgun (WGS) entry which is preliminary data.</text>
</comment>
<dbReference type="FunFam" id="3.30.1360.180:FF:000002">
    <property type="entry name" value="Alkaline-phosphatase-like family protein"/>
    <property type="match status" value="1"/>
</dbReference>
<evidence type="ECO:0008006" key="12">
    <source>
        <dbReference type="Google" id="ProtNLM"/>
    </source>
</evidence>
<evidence type="ECO:0000256" key="6">
    <source>
        <dbReference type="ARBA" id="ARBA00023167"/>
    </source>
</evidence>
<dbReference type="EMBL" id="NBSK02000007">
    <property type="protein sequence ID" value="KAJ0195081.1"/>
    <property type="molecule type" value="Genomic_DNA"/>
</dbReference>
<dbReference type="PANTHER" id="PTHR10151">
    <property type="entry name" value="ECTONUCLEOTIDE PYROPHOSPHATASE/PHOSPHODIESTERASE"/>
    <property type="match status" value="1"/>
</dbReference>
<dbReference type="SUPFAM" id="SSF53649">
    <property type="entry name" value="Alkaline phosphatase-like"/>
    <property type="match status" value="2"/>
</dbReference>
<evidence type="ECO:0000256" key="8">
    <source>
        <dbReference type="ARBA" id="ARBA00023242"/>
    </source>
</evidence>
<dbReference type="GO" id="GO:0016787">
    <property type="term" value="F:hydrolase activity"/>
    <property type="evidence" value="ECO:0000318"/>
    <property type="project" value="GO_Central"/>
</dbReference>
<sequence length="1113" mass="123990">MGIDTIKPYSTTVLRFSFLITTFLFCSSATSTAALKIARPLRKLTHPVVILVSVDGFRFGYQFKTPTPNIHRLIKKGTEAETGLIPVYPTLTFPNHYSIATGLYPAYHGIILNRFTDPTTGDNFTTRSREPKWWLGEPIWETIANQGLKAATYFWPGSDVKKGSWDCPVNFCPPYNASVPFEERVDTFLHYFDLPNEEIPVFMALYLEDPDSQGHLVGPDDPQITEAVSNIDGLIGRLINGLEKRGVFEDVTIIMVGDHGMVGTCDQKLIFLDDLASWVKIPEEWVKFYSPVLSIRPPSNQSPSEIVAKMNQGLSSGKVKNGDKLKVYLKEDLPARLHYWESDRITPIIGLVDTTGKRGDLSTVALPFTFRHLLILRPFRVSPTAVDFQSKTTFRAKTLSPPPPYTLLLSDYRISCQLRSLHKRNPDSIIVYFFPTPILWLSPKYIPPLIASSSSLIKLRAASVVERQSYTACVIKLRAAGVVERESTTSRSPPLKASGSSSSPIQNLTGKALMLDEIINYVQSLQGQVEIFENIFFTFLLRISFALSCLRLRRSPHSRLTSLQQVSSSSTCVPRLNPTYFCFQFPSMASQADSSMQAICYHRGSLQLLDQRKLPLDTIYLEIRDAAEVRPTAVNLSDVATKLKKIVTNSVATATDANQVFLAYIEAAEVMLEDDVASNKAISLATFGFGTALGVIRALHVDEVLERAYCTETRPFNQGSRLTAYELVHDKIPATLIANSAAAALMKTRSIHYVIVGAYRVTANGDTANKIGTYSLALSAKHHGVQFYVAAPLTSVDLSLSSGNEIVIEERLPKELLNTCGGMGEQVATSEICIWNPAFDVTPTNLISGIITEKLLVREDALAEFKTNLLQQNLKIIQSLLLLQLPGVQEKLKKQIKEVELAQSKEVSLHWPGMAESVKVIGGIYVAFSHLGEIRTLGMLHSRFKWLFVNTLCQCKKRSLKDIMEIITQDVMNDDHKILERAHAHHPYNGRKIIKEREVCNWMLNRAGMQLRMATRKESGFGILTSSTCDEGFKVEQKDSKSKECGGEHGYDNAFFSMRSIFIGHGPRFARGRKVPSFENVQIYNLITSILNINGASNNGSSSFAKSVLLPHH</sequence>
<dbReference type="InterPro" id="IPR011559">
    <property type="entry name" value="Initiation_fac_2B_a/b/d"/>
</dbReference>
<keyword evidence="5" id="KW-0028">Amino-acid biosynthesis</keyword>
<evidence type="ECO:0000256" key="5">
    <source>
        <dbReference type="ARBA" id="ARBA00022605"/>
    </source>
</evidence>
<name>A0A9R1X0Z0_LACSA</name>
<dbReference type="PANTHER" id="PTHR10151:SF120">
    <property type="entry name" value="BIS(5'-ADENOSYL)-TRIPHOSPHATASE"/>
    <property type="match status" value="1"/>
</dbReference>
<dbReference type="InterPro" id="IPR000649">
    <property type="entry name" value="IF-2B-related"/>
</dbReference>
<protein>
    <recommendedName>
        <fullName evidence="12">BHLH domain-containing protein</fullName>
    </recommendedName>
</protein>
<dbReference type="GO" id="GO:0005737">
    <property type="term" value="C:cytoplasm"/>
    <property type="evidence" value="ECO:0007669"/>
    <property type="project" value="UniProtKB-SubCell"/>
</dbReference>
<dbReference type="InterPro" id="IPR027363">
    <property type="entry name" value="M1Pi_N"/>
</dbReference>
<gene>
    <name evidence="10" type="ORF">LSAT_V11C700357380</name>
</gene>
<dbReference type="GO" id="GO:0016853">
    <property type="term" value="F:isomerase activity"/>
    <property type="evidence" value="ECO:0007669"/>
    <property type="project" value="UniProtKB-KW"/>
</dbReference>
<evidence type="ECO:0000256" key="1">
    <source>
        <dbReference type="ARBA" id="ARBA00004123"/>
    </source>
</evidence>
<dbReference type="GO" id="GO:0009086">
    <property type="term" value="P:methionine biosynthetic process"/>
    <property type="evidence" value="ECO:0007669"/>
    <property type="project" value="UniProtKB-KW"/>
</dbReference>
<evidence type="ECO:0000256" key="3">
    <source>
        <dbReference type="ARBA" id="ARBA00007251"/>
    </source>
</evidence>
<organism evidence="10 11">
    <name type="scientific">Lactuca sativa</name>
    <name type="common">Garden lettuce</name>
    <dbReference type="NCBI Taxonomy" id="4236"/>
    <lineage>
        <taxon>Eukaryota</taxon>
        <taxon>Viridiplantae</taxon>
        <taxon>Streptophyta</taxon>
        <taxon>Embryophyta</taxon>
        <taxon>Tracheophyta</taxon>
        <taxon>Spermatophyta</taxon>
        <taxon>Magnoliopsida</taxon>
        <taxon>eudicotyledons</taxon>
        <taxon>Gunneridae</taxon>
        <taxon>Pentapetalae</taxon>
        <taxon>asterids</taxon>
        <taxon>campanulids</taxon>
        <taxon>Asterales</taxon>
        <taxon>Asteraceae</taxon>
        <taxon>Cichorioideae</taxon>
        <taxon>Cichorieae</taxon>
        <taxon>Lactucinae</taxon>
        <taxon>Lactuca</taxon>
    </lineage>
</organism>
<dbReference type="Proteomes" id="UP000235145">
    <property type="component" value="Unassembled WGS sequence"/>
</dbReference>
<dbReference type="FunFam" id="3.40.50.10470:FF:000003">
    <property type="entry name" value="Methylthioribose-1-phosphate isomerase"/>
    <property type="match status" value="1"/>
</dbReference>
<evidence type="ECO:0000256" key="9">
    <source>
        <dbReference type="RuleBase" id="RU003814"/>
    </source>
</evidence>
<dbReference type="AlphaFoldDB" id="A0A9R1X0Z0"/>
<keyword evidence="6" id="KW-0486">Methionine biosynthesis</keyword>
<evidence type="ECO:0000256" key="4">
    <source>
        <dbReference type="ARBA" id="ARBA00022490"/>
    </source>
</evidence>
<dbReference type="Gene3D" id="3.30.1360.180">
    <property type="match status" value="1"/>
</dbReference>
<dbReference type="InterPro" id="IPR002591">
    <property type="entry name" value="Phosphodiest/P_Trfase"/>
</dbReference>
<accession>A0A9R1X0Z0</accession>
<evidence type="ECO:0000256" key="2">
    <source>
        <dbReference type="ARBA" id="ARBA00004496"/>
    </source>
</evidence>
<evidence type="ECO:0000313" key="10">
    <source>
        <dbReference type="EMBL" id="KAJ0195081.1"/>
    </source>
</evidence>
<evidence type="ECO:0000313" key="11">
    <source>
        <dbReference type="Proteomes" id="UP000235145"/>
    </source>
</evidence>
<dbReference type="NCBIfam" id="TIGR00524">
    <property type="entry name" value="eIF-2B_rel"/>
    <property type="match status" value="1"/>
</dbReference>
<dbReference type="CDD" id="cd16018">
    <property type="entry name" value="Enpp"/>
    <property type="match status" value="1"/>
</dbReference>
<dbReference type="InterPro" id="IPR042529">
    <property type="entry name" value="IF_2B-like_C"/>
</dbReference>
<comment type="similarity">
    <text evidence="3 9">Belongs to the eIF-2B alpha/beta/delta subunits family.</text>
</comment>
<keyword evidence="4" id="KW-0963">Cytoplasm</keyword>
<dbReference type="SUPFAM" id="SSF100950">
    <property type="entry name" value="NagB/RpiA/CoA transferase-like"/>
    <property type="match status" value="1"/>
</dbReference>
<dbReference type="Gene3D" id="3.40.720.10">
    <property type="entry name" value="Alkaline Phosphatase, subunit A"/>
    <property type="match status" value="2"/>
</dbReference>
<keyword evidence="8" id="KW-0539">Nucleus</keyword>
<keyword evidence="7" id="KW-0413">Isomerase</keyword>
<dbReference type="Gene3D" id="3.40.50.10470">
    <property type="entry name" value="Translation initiation factor eif-2b, domain 2"/>
    <property type="match status" value="1"/>
</dbReference>
<proteinExistence type="inferred from homology"/>
<dbReference type="InterPro" id="IPR017850">
    <property type="entry name" value="Alkaline_phosphatase_core_sf"/>
</dbReference>
<dbReference type="InterPro" id="IPR037171">
    <property type="entry name" value="NagB/RpiA_transferase-like"/>
</dbReference>
<dbReference type="FunFam" id="3.40.720.10:FF:000033">
    <property type="entry name" value="Alkaline-phosphatase-like family protein"/>
    <property type="match status" value="1"/>
</dbReference>
<dbReference type="GO" id="GO:0005634">
    <property type="term" value="C:nucleus"/>
    <property type="evidence" value="ECO:0007669"/>
    <property type="project" value="UniProtKB-SubCell"/>
</dbReference>
<dbReference type="Pfam" id="PF01008">
    <property type="entry name" value="IF-2B"/>
    <property type="match status" value="1"/>
</dbReference>